<dbReference type="KEGG" id="csur:N24_1919"/>
<dbReference type="RefSeq" id="WP_096456492.1">
    <property type="nucleotide sequence ID" value="NZ_AP017369.1"/>
</dbReference>
<keyword evidence="2" id="KW-1185">Reference proteome</keyword>
<evidence type="ECO:0000313" key="2">
    <source>
        <dbReference type="Proteomes" id="UP000218244"/>
    </source>
</evidence>
<proteinExistence type="predicted"/>
<dbReference type="AlphaFoldDB" id="A0A160PT70"/>
<name>A0A160PT70_9CORY</name>
<organism evidence="1 2">
    <name type="scientific">Corynebacterium suranareeae</name>
    <dbReference type="NCBI Taxonomy" id="2506452"/>
    <lineage>
        <taxon>Bacteria</taxon>
        <taxon>Bacillati</taxon>
        <taxon>Actinomycetota</taxon>
        <taxon>Actinomycetes</taxon>
        <taxon>Mycobacteriales</taxon>
        <taxon>Corynebacteriaceae</taxon>
        <taxon>Corynebacterium</taxon>
    </lineage>
</organism>
<gene>
    <name evidence="1" type="ORF">N24_1919</name>
</gene>
<dbReference type="EMBL" id="AP017369">
    <property type="protein sequence ID" value="BAU96181.1"/>
    <property type="molecule type" value="Genomic_DNA"/>
</dbReference>
<protein>
    <submittedName>
        <fullName evidence="1">Uncharacterized protein</fullName>
    </submittedName>
</protein>
<evidence type="ECO:0000313" key="1">
    <source>
        <dbReference type="EMBL" id="BAU96181.1"/>
    </source>
</evidence>
<accession>A0A160PT70</accession>
<sequence>MTTRTVSTSAPHVTVNINTSHGRKRTVANGARSTNAKRGKRCISFRVEPELFDEFKATCMDNDIPMTKAFENELRIWIDEHNTGAAKKRNTHRTYVQAPVGTVAASSIPGLGLFTVFKKGSDQMWYDLESSPLIAQEPMSNMDMHRNSSFELHL</sequence>
<reference evidence="1 2" key="1">
    <citation type="submission" date="2016-02" db="EMBL/GenBank/DDBJ databases">
        <title>Corynebacterium glutamicum N24 whole genome sequencing project.</title>
        <authorList>
            <person name="Matsutani M."/>
            <person name="Nangtapong N."/>
            <person name="Yakushi T."/>
            <person name="Matsushita K."/>
        </authorList>
    </citation>
    <scope>NUCLEOTIDE SEQUENCE [LARGE SCALE GENOMIC DNA]</scope>
    <source>
        <strain evidence="1 2">N24</strain>
    </source>
</reference>
<dbReference type="Proteomes" id="UP000218244">
    <property type="component" value="Chromosome"/>
</dbReference>